<evidence type="ECO:0000256" key="6">
    <source>
        <dbReference type="ARBA" id="ARBA00022723"/>
    </source>
</evidence>
<evidence type="ECO:0000256" key="12">
    <source>
        <dbReference type="PIRSR" id="PIRSR000349-1"/>
    </source>
</evidence>
<evidence type="ECO:0000256" key="4">
    <source>
        <dbReference type="ARBA" id="ARBA00008714"/>
    </source>
</evidence>
<keyword evidence="6 12" id="KW-0479">Metal-binding</keyword>
<dbReference type="STRING" id="1220924.W2RSM0"/>
<accession>W2RSM0</accession>
<feature type="binding site" evidence="12">
    <location>
        <position position="29"/>
    </location>
    <ligand>
        <name>Mn(2+)</name>
        <dbReference type="ChEBI" id="CHEBI:29035"/>
    </ligand>
</feature>
<dbReference type="InterPro" id="IPR019833">
    <property type="entry name" value="Mn/Fe_SOD_BS"/>
</dbReference>
<keyword evidence="10" id="KW-0464">Manganese</keyword>
<dbReference type="FunFam" id="1.10.287.990:FF:000001">
    <property type="entry name" value="Superoxide dismutase"/>
    <property type="match status" value="1"/>
</dbReference>
<feature type="binding site" evidence="12">
    <location>
        <position position="77"/>
    </location>
    <ligand>
        <name>Mn(2+)</name>
        <dbReference type="ChEBI" id="CHEBI:29035"/>
    </ligand>
</feature>
<dbReference type="GO" id="GO:0030145">
    <property type="term" value="F:manganese ion binding"/>
    <property type="evidence" value="ECO:0007669"/>
    <property type="project" value="TreeGrafter"/>
</dbReference>
<evidence type="ECO:0000259" key="14">
    <source>
        <dbReference type="Pfam" id="PF00081"/>
    </source>
</evidence>
<feature type="domain" description="Manganese/iron superoxide dismutase C-terminal" evidence="15">
    <location>
        <begin position="100"/>
        <end position="198"/>
    </location>
</feature>
<dbReference type="SUPFAM" id="SSF46609">
    <property type="entry name" value="Fe,Mn superoxide dismutase (SOD), N-terminal domain"/>
    <property type="match status" value="1"/>
</dbReference>
<keyword evidence="17" id="KW-1185">Reference proteome</keyword>
<evidence type="ECO:0000313" key="16">
    <source>
        <dbReference type="EMBL" id="ETN39310.1"/>
    </source>
</evidence>
<dbReference type="Gene3D" id="1.10.287.990">
    <property type="entry name" value="Fe,Mn superoxide dismutase (SOD) domain"/>
    <property type="match status" value="1"/>
</dbReference>
<dbReference type="InterPro" id="IPR019831">
    <property type="entry name" value="Mn/Fe_SOD_N"/>
</dbReference>
<evidence type="ECO:0000256" key="7">
    <source>
        <dbReference type="ARBA" id="ARBA00022946"/>
    </source>
</evidence>
<evidence type="ECO:0000256" key="11">
    <source>
        <dbReference type="ARBA" id="ARBA00049204"/>
    </source>
</evidence>
<dbReference type="FunFam" id="3.55.40.20:FF:000004">
    <property type="entry name" value="Superoxide dismutase [Fe]"/>
    <property type="match status" value="1"/>
</dbReference>
<protein>
    <recommendedName>
        <fullName evidence="13">Superoxide dismutase</fullName>
        <ecNumber evidence="13">1.15.1.1</ecNumber>
    </recommendedName>
</protein>
<evidence type="ECO:0000256" key="9">
    <source>
        <dbReference type="ARBA" id="ARBA00023128"/>
    </source>
</evidence>
<name>W2RSM0_CYPE1</name>
<dbReference type="PROSITE" id="PS00088">
    <property type="entry name" value="SOD_MN"/>
    <property type="match status" value="1"/>
</dbReference>
<comment type="similarity">
    <text evidence="4 13">Belongs to the iron/manganese superoxide dismutase family.</text>
</comment>
<feature type="binding site" evidence="12">
    <location>
        <position position="169"/>
    </location>
    <ligand>
        <name>Mn(2+)</name>
        <dbReference type="ChEBI" id="CHEBI:29035"/>
    </ligand>
</feature>
<dbReference type="Gene3D" id="3.55.40.20">
    <property type="entry name" value="Iron/manganese superoxide dismutase, C-terminal domain"/>
    <property type="match status" value="1"/>
</dbReference>
<evidence type="ECO:0000256" key="10">
    <source>
        <dbReference type="ARBA" id="ARBA00023211"/>
    </source>
</evidence>
<evidence type="ECO:0000256" key="5">
    <source>
        <dbReference type="ARBA" id="ARBA00011881"/>
    </source>
</evidence>
<gene>
    <name evidence="16" type="ORF">HMPREF1541_05533</name>
</gene>
<proteinExistence type="inferred from homology"/>
<feature type="domain" description="Manganese/iron superoxide dismutase N-terminal" evidence="14">
    <location>
        <begin position="5"/>
        <end position="84"/>
    </location>
</feature>
<dbReference type="OrthoDB" id="239262at2759"/>
<evidence type="ECO:0000259" key="15">
    <source>
        <dbReference type="Pfam" id="PF02777"/>
    </source>
</evidence>
<dbReference type="AlphaFoldDB" id="W2RSM0"/>
<evidence type="ECO:0000256" key="2">
    <source>
        <dbReference type="ARBA" id="ARBA00002170"/>
    </source>
</evidence>
<dbReference type="SUPFAM" id="SSF54719">
    <property type="entry name" value="Fe,Mn superoxide dismutase (SOD), C-terminal domain"/>
    <property type="match status" value="1"/>
</dbReference>
<sequence length="217" mass="23924">MPEQYSQPELGYKLDALEPAISAQIMDLHYNRHHKTYVANLNKALASYSDAINSSDLIKQLELQSAIKFNAGGHINHTLFWESLAPTSSNSEDVASSAPSLAAAISKRWVSFDSFKAAFEAGALAIQGSGWMWLVKDAATDALDLTTSKDQDLPAGGKLIVLGVDMWEHAYYLQYLNAKADYLKQIWSVINWQTAEKRFLGDKQVIYGALAGLTSHL</sequence>
<organism evidence="16 17">
    <name type="scientific">Cyphellophora europaea (strain CBS 101466)</name>
    <name type="common">Phialophora europaea</name>
    <dbReference type="NCBI Taxonomy" id="1220924"/>
    <lineage>
        <taxon>Eukaryota</taxon>
        <taxon>Fungi</taxon>
        <taxon>Dikarya</taxon>
        <taxon>Ascomycota</taxon>
        <taxon>Pezizomycotina</taxon>
        <taxon>Eurotiomycetes</taxon>
        <taxon>Chaetothyriomycetidae</taxon>
        <taxon>Chaetothyriales</taxon>
        <taxon>Cyphellophoraceae</taxon>
        <taxon>Cyphellophora</taxon>
    </lineage>
</organism>
<dbReference type="InParanoid" id="W2RSM0"/>
<keyword evidence="7" id="KW-0809">Transit peptide</keyword>
<dbReference type="PANTHER" id="PTHR11404">
    <property type="entry name" value="SUPEROXIDE DISMUTASE 2"/>
    <property type="match status" value="1"/>
</dbReference>
<comment type="function">
    <text evidence="13">Destroys radicals which are normally produced within the cells and which are toxic to biological systems.</text>
</comment>
<dbReference type="GO" id="GO:0005759">
    <property type="term" value="C:mitochondrial matrix"/>
    <property type="evidence" value="ECO:0007669"/>
    <property type="project" value="UniProtKB-SubCell"/>
</dbReference>
<dbReference type="HOGENOM" id="CLU_031625_2_0_1"/>
<keyword evidence="9" id="KW-0496">Mitochondrion</keyword>
<dbReference type="RefSeq" id="XP_008718095.1">
    <property type="nucleotide sequence ID" value="XM_008719873.1"/>
</dbReference>
<dbReference type="Proteomes" id="UP000030752">
    <property type="component" value="Unassembled WGS sequence"/>
</dbReference>
<comment type="cofactor">
    <cofactor evidence="1">
        <name>Mn(2+)</name>
        <dbReference type="ChEBI" id="CHEBI:29035"/>
    </cofactor>
</comment>
<dbReference type="PRINTS" id="PR01703">
    <property type="entry name" value="MNSODISMTASE"/>
</dbReference>
<evidence type="ECO:0000256" key="13">
    <source>
        <dbReference type="RuleBase" id="RU000414"/>
    </source>
</evidence>
<dbReference type="GeneID" id="19972872"/>
<dbReference type="EC" id="1.15.1.1" evidence="13"/>
<dbReference type="InterPro" id="IPR019832">
    <property type="entry name" value="Mn/Fe_SOD_C"/>
</dbReference>
<dbReference type="Pfam" id="PF02777">
    <property type="entry name" value="Sod_Fe_C"/>
    <property type="match status" value="1"/>
</dbReference>
<dbReference type="InterPro" id="IPR050265">
    <property type="entry name" value="Fe/Mn_Superoxide_Dismutase"/>
</dbReference>
<comment type="catalytic activity">
    <reaction evidence="11 13">
        <text>2 superoxide + 2 H(+) = H2O2 + O2</text>
        <dbReference type="Rhea" id="RHEA:20696"/>
        <dbReference type="ChEBI" id="CHEBI:15378"/>
        <dbReference type="ChEBI" id="CHEBI:15379"/>
        <dbReference type="ChEBI" id="CHEBI:16240"/>
        <dbReference type="ChEBI" id="CHEBI:18421"/>
        <dbReference type="EC" id="1.15.1.1"/>
    </reaction>
</comment>
<comment type="subcellular location">
    <subcellularLocation>
        <location evidence="3">Mitochondrion matrix</location>
    </subcellularLocation>
</comment>
<dbReference type="VEuPathDB" id="FungiDB:HMPREF1541_05533"/>
<dbReference type="eggNOG" id="KOG0876">
    <property type="taxonomic scope" value="Eukaryota"/>
</dbReference>
<comment type="subunit">
    <text evidence="5">Homotetramer.</text>
</comment>
<dbReference type="GO" id="GO:0004784">
    <property type="term" value="F:superoxide dismutase activity"/>
    <property type="evidence" value="ECO:0007669"/>
    <property type="project" value="UniProtKB-EC"/>
</dbReference>
<evidence type="ECO:0000256" key="8">
    <source>
        <dbReference type="ARBA" id="ARBA00023002"/>
    </source>
</evidence>
<evidence type="ECO:0000313" key="17">
    <source>
        <dbReference type="Proteomes" id="UP000030752"/>
    </source>
</evidence>
<dbReference type="PANTHER" id="PTHR11404:SF29">
    <property type="entry name" value="SUPEROXIDE DISMUTASE"/>
    <property type="match status" value="1"/>
</dbReference>
<dbReference type="Pfam" id="PF00081">
    <property type="entry name" value="Sod_Fe_N"/>
    <property type="match status" value="1"/>
</dbReference>
<dbReference type="PIRSF" id="PIRSF000349">
    <property type="entry name" value="SODismutase"/>
    <property type="match status" value="1"/>
</dbReference>
<feature type="binding site" evidence="12">
    <location>
        <position position="165"/>
    </location>
    <ligand>
        <name>Mn(2+)</name>
        <dbReference type="ChEBI" id="CHEBI:29035"/>
    </ligand>
</feature>
<evidence type="ECO:0000256" key="3">
    <source>
        <dbReference type="ARBA" id="ARBA00004305"/>
    </source>
</evidence>
<evidence type="ECO:0000256" key="1">
    <source>
        <dbReference type="ARBA" id="ARBA00001936"/>
    </source>
</evidence>
<reference evidence="16 17" key="1">
    <citation type="submission" date="2013-03" db="EMBL/GenBank/DDBJ databases">
        <title>The Genome Sequence of Phialophora europaea CBS 101466.</title>
        <authorList>
            <consortium name="The Broad Institute Genomics Platform"/>
            <person name="Cuomo C."/>
            <person name="de Hoog S."/>
            <person name="Gorbushina A."/>
            <person name="Walker B."/>
            <person name="Young S.K."/>
            <person name="Zeng Q."/>
            <person name="Gargeya S."/>
            <person name="Fitzgerald M."/>
            <person name="Haas B."/>
            <person name="Abouelleil A."/>
            <person name="Allen A.W."/>
            <person name="Alvarado L."/>
            <person name="Arachchi H.M."/>
            <person name="Berlin A.M."/>
            <person name="Chapman S.B."/>
            <person name="Gainer-Dewar J."/>
            <person name="Goldberg J."/>
            <person name="Griggs A."/>
            <person name="Gujja S."/>
            <person name="Hansen M."/>
            <person name="Howarth C."/>
            <person name="Imamovic A."/>
            <person name="Ireland A."/>
            <person name="Larimer J."/>
            <person name="McCowan C."/>
            <person name="Murphy C."/>
            <person name="Pearson M."/>
            <person name="Poon T.W."/>
            <person name="Priest M."/>
            <person name="Roberts A."/>
            <person name="Saif S."/>
            <person name="Shea T."/>
            <person name="Sisk P."/>
            <person name="Sykes S."/>
            <person name="Wortman J."/>
            <person name="Nusbaum C."/>
            <person name="Birren B."/>
        </authorList>
    </citation>
    <scope>NUCLEOTIDE SEQUENCE [LARGE SCALE GENOMIC DNA]</scope>
    <source>
        <strain evidence="16 17">CBS 101466</strain>
    </source>
</reference>
<keyword evidence="8 13" id="KW-0560">Oxidoreductase</keyword>
<dbReference type="InterPro" id="IPR036314">
    <property type="entry name" value="SOD_C_sf"/>
</dbReference>
<dbReference type="EMBL" id="KB822721">
    <property type="protein sequence ID" value="ETN39310.1"/>
    <property type="molecule type" value="Genomic_DNA"/>
</dbReference>
<dbReference type="InterPro" id="IPR036324">
    <property type="entry name" value="Mn/Fe_SOD_N_sf"/>
</dbReference>
<dbReference type="InterPro" id="IPR001189">
    <property type="entry name" value="Mn/Fe_SOD"/>
</dbReference>
<comment type="function">
    <text evidence="2">Destroys superoxide anion radicals which are normally produced within the cells and which are toxic to biological systems.</text>
</comment>